<gene>
    <name evidence="1" type="ORF">ACFOKJ_12275</name>
</gene>
<dbReference type="EMBL" id="JBHRYH010000025">
    <property type="protein sequence ID" value="MFC3626897.1"/>
    <property type="molecule type" value="Genomic_DNA"/>
</dbReference>
<sequence length="375" mass="43830">MILLVSKNQNRDPVDVMRVRYWYQGIMTTLDCQNPYQVEKLLEPERFKRKHQRTEYPNKWGSYVAGEHTPQIRHVRKVEIKVPGSARELNHPLWAILKMKMEGKEVSSIEWMGRLDPTVQTCVLQPQHDCFGAPRMLAPFSSRQGQKLLRRGDLDALAALVLYWGEADHQEDSEALEELGRMIYKLLLIVGLEFYRRNLSAELLVLFKASILDATPWVDGYFAVDAQTFEISILLLHHLSYPADYPGKTPQWRKQVGRMLLFLSGRFGDDIKFAMRPFCQPAWEAGPPTRDDWAWWEQSRRFWAWGWHCLLNRTEGKFPPYEDCVLGICTHSLRNRPLRRRLGQYQMLTLPDECVIEKYGEWLGVAAGKVPKRRT</sequence>
<keyword evidence="2" id="KW-1185">Reference proteome</keyword>
<evidence type="ECO:0000313" key="2">
    <source>
        <dbReference type="Proteomes" id="UP001595636"/>
    </source>
</evidence>
<protein>
    <submittedName>
        <fullName evidence="1">Uncharacterized protein</fullName>
    </submittedName>
</protein>
<evidence type="ECO:0000313" key="1">
    <source>
        <dbReference type="EMBL" id="MFC3626897.1"/>
    </source>
</evidence>
<comment type="caution">
    <text evidence="1">The sequence shown here is derived from an EMBL/GenBank/DDBJ whole genome shotgun (WGS) entry which is preliminary data.</text>
</comment>
<reference evidence="2" key="1">
    <citation type="journal article" date="2019" name="Int. J. Syst. Evol. Microbiol.">
        <title>The Global Catalogue of Microorganisms (GCM) 10K type strain sequencing project: providing services to taxonomists for standard genome sequencing and annotation.</title>
        <authorList>
            <consortium name="The Broad Institute Genomics Platform"/>
            <consortium name="The Broad Institute Genome Sequencing Center for Infectious Disease"/>
            <person name="Wu L."/>
            <person name="Ma J."/>
        </authorList>
    </citation>
    <scope>NUCLEOTIDE SEQUENCE [LARGE SCALE GENOMIC DNA]</scope>
    <source>
        <strain evidence="2">KCTC 42195</strain>
    </source>
</reference>
<name>A0ABV7TW73_9NEIS</name>
<accession>A0ABV7TW73</accession>
<dbReference type="RefSeq" id="WP_390279998.1">
    <property type="nucleotide sequence ID" value="NZ_JBHRYH010000025.1"/>
</dbReference>
<dbReference type="Proteomes" id="UP001595636">
    <property type="component" value="Unassembled WGS sequence"/>
</dbReference>
<organism evidence="1 2">
    <name type="scientific">Vogesella amnigena</name>
    <dbReference type="NCBI Taxonomy" id="1507449"/>
    <lineage>
        <taxon>Bacteria</taxon>
        <taxon>Pseudomonadati</taxon>
        <taxon>Pseudomonadota</taxon>
        <taxon>Betaproteobacteria</taxon>
        <taxon>Neisseriales</taxon>
        <taxon>Chromobacteriaceae</taxon>
        <taxon>Vogesella</taxon>
    </lineage>
</organism>
<proteinExistence type="predicted"/>